<dbReference type="Proteomes" id="UP001251528">
    <property type="component" value="Unassembled WGS sequence"/>
</dbReference>
<dbReference type="GO" id="GO:0000407">
    <property type="term" value="C:phagophore assembly site"/>
    <property type="evidence" value="ECO:0007669"/>
    <property type="project" value="UniProtKB-SubCell"/>
</dbReference>
<evidence type="ECO:0000256" key="1">
    <source>
        <dbReference type="ARBA" id="ARBA00004329"/>
    </source>
</evidence>
<feature type="compositionally biased region" description="Polar residues" evidence="8">
    <location>
        <begin position="289"/>
        <end position="300"/>
    </location>
</feature>
<accession>A0AAJ0FN47</accession>
<evidence type="ECO:0000313" key="10">
    <source>
        <dbReference type="EMBL" id="KAK2590397.1"/>
    </source>
</evidence>
<evidence type="ECO:0000256" key="2">
    <source>
        <dbReference type="ARBA" id="ARBA00010082"/>
    </source>
</evidence>
<feature type="compositionally biased region" description="Polar residues" evidence="8">
    <location>
        <begin position="155"/>
        <end position="165"/>
    </location>
</feature>
<comment type="function">
    <text evidence="7">Plays a role in autophagy. Functions at the preautophagosomal structure (PAS) in order to form normal autophagosomes under starvation conditions. Also plays a role in mitophagy and regulation of filamentous growth.</text>
</comment>
<feature type="domain" description="Atg29 N-terminal" evidence="9">
    <location>
        <begin position="37"/>
        <end position="88"/>
    </location>
</feature>
<comment type="subcellular location">
    <subcellularLocation>
        <location evidence="1">Preautophagosomal structure</location>
    </subcellularLocation>
</comment>
<evidence type="ECO:0000256" key="8">
    <source>
        <dbReference type="SAM" id="MobiDB-lite"/>
    </source>
</evidence>
<keyword evidence="5" id="KW-0653">Protein transport</keyword>
<dbReference type="GO" id="GO:0015031">
    <property type="term" value="P:protein transport"/>
    <property type="evidence" value="ECO:0007669"/>
    <property type="project" value="UniProtKB-KW"/>
</dbReference>
<feature type="compositionally biased region" description="Polar residues" evidence="8">
    <location>
        <begin position="381"/>
        <end position="398"/>
    </location>
</feature>
<sequence>MSSDDEGRSSSSILRSDHLVFEQCWSGTSVNMTQPNYTVYVRVPIPRGDFVDPPLVNWDSSKDEDLWKILSGAAQKEIDWSKIAQRFGAPVDFLLQQVAYLTERHASQVRAQVRKATAAARGSAAPSPVPGAEPTPTGPHQRNASALSGRRDTFASPQDTSTSGTPIPIPVRPNISRDVSANTTILKDAPGSSRHEISFPTRTADQGGRKRLSSLPIPKSPDTQTDRHPDEVVSPGPAESSSSSDESGESSPAQSRIIRRPPRFQQQETGSAYQDDGDDESEPAFQPFQAASDQTGQDMASTLKGDERTGRRRSHKSSAVDVAHQSQTSDDSWTGSPVAVRKNKSRNPGIPGPLSPTRTTEPAGRSPSGKGKAISREGSEGTPSMGSSYSDLDGMLSS</sequence>
<reference evidence="10" key="1">
    <citation type="submission" date="2023-06" db="EMBL/GenBank/DDBJ databases">
        <title>Conoideocrella luteorostrata (Hypocreales: Clavicipitaceae), a potential biocontrol fungus for elongate hemlock scale in United States Christmas tree production areas.</title>
        <authorList>
            <person name="Barrett H."/>
            <person name="Lovett B."/>
            <person name="Macias A.M."/>
            <person name="Stajich J.E."/>
            <person name="Kasson M.T."/>
        </authorList>
    </citation>
    <scope>NUCLEOTIDE SEQUENCE</scope>
    <source>
        <strain evidence="10">ARSEF 14590</strain>
    </source>
</reference>
<comment type="similarity">
    <text evidence="2">Belongs to the ATG29 family.</text>
</comment>
<evidence type="ECO:0000256" key="7">
    <source>
        <dbReference type="ARBA" id="ARBA00060351"/>
    </source>
</evidence>
<feature type="region of interest" description="Disordered" evidence="8">
    <location>
        <begin position="112"/>
        <end position="398"/>
    </location>
</feature>
<comment type="caution">
    <text evidence="10">The sequence shown here is derived from an EMBL/GenBank/DDBJ whole genome shotgun (WGS) entry which is preliminary data.</text>
</comment>
<dbReference type="Pfam" id="PF18388">
    <property type="entry name" value="ATG29_N"/>
    <property type="match status" value="1"/>
</dbReference>
<evidence type="ECO:0000256" key="4">
    <source>
        <dbReference type="ARBA" id="ARBA00022448"/>
    </source>
</evidence>
<gene>
    <name evidence="10" type="ORF">QQS21_011919</name>
</gene>
<feature type="compositionally biased region" description="Polar residues" evidence="8">
    <location>
        <begin position="324"/>
        <end position="335"/>
    </location>
</feature>
<dbReference type="PANTHER" id="PTHR40012:SF1">
    <property type="entry name" value="AUTOPHAGY-RELATED PROTEIN 29"/>
    <property type="match status" value="1"/>
</dbReference>
<protein>
    <recommendedName>
        <fullName evidence="3">Autophagy-related protein 29</fullName>
    </recommendedName>
</protein>
<dbReference type="EMBL" id="JASWJB010000444">
    <property type="protein sequence ID" value="KAK2590397.1"/>
    <property type="molecule type" value="Genomic_DNA"/>
</dbReference>
<dbReference type="InterPro" id="IPR039113">
    <property type="entry name" value="ATG29"/>
</dbReference>
<dbReference type="InterPro" id="IPR039362">
    <property type="entry name" value="ATG29_sf"/>
</dbReference>
<feature type="compositionally biased region" description="Pro residues" evidence="8">
    <location>
        <begin position="127"/>
        <end position="137"/>
    </location>
</feature>
<dbReference type="Gene3D" id="1.10.10.2570">
    <property type="match status" value="1"/>
</dbReference>
<dbReference type="FunFam" id="1.10.10.2570:FF:000001">
    <property type="entry name" value="Autophagy-related protein 29"/>
    <property type="match status" value="1"/>
</dbReference>
<proteinExistence type="inferred from homology"/>
<evidence type="ECO:0000256" key="6">
    <source>
        <dbReference type="ARBA" id="ARBA00023006"/>
    </source>
</evidence>
<evidence type="ECO:0000256" key="3">
    <source>
        <dbReference type="ARBA" id="ARBA00013784"/>
    </source>
</evidence>
<evidence type="ECO:0000313" key="11">
    <source>
        <dbReference type="Proteomes" id="UP001251528"/>
    </source>
</evidence>
<evidence type="ECO:0000256" key="5">
    <source>
        <dbReference type="ARBA" id="ARBA00022927"/>
    </source>
</evidence>
<feature type="compositionally biased region" description="Low complexity" evidence="8">
    <location>
        <begin position="234"/>
        <end position="256"/>
    </location>
</feature>
<organism evidence="10 11">
    <name type="scientific">Conoideocrella luteorostrata</name>
    <dbReference type="NCBI Taxonomy" id="1105319"/>
    <lineage>
        <taxon>Eukaryota</taxon>
        <taxon>Fungi</taxon>
        <taxon>Dikarya</taxon>
        <taxon>Ascomycota</taxon>
        <taxon>Pezizomycotina</taxon>
        <taxon>Sordariomycetes</taxon>
        <taxon>Hypocreomycetidae</taxon>
        <taxon>Hypocreales</taxon>
        <taxon>Clavicipitaceae</taxon>
        <taxon>Conoideocrella</taxon>
    </lineage>
</organism>
<dbReference type="AlphaFoldDB" id="A0AAJ0FN47"/>
<dbReference type="PANTHER" id="PTHR40012">
    <property type="entry name" value="AUTOPHAGY-RELATED PROTEIN 29"/>
    <property type="match status" value="1"/>
</dbReference>
<keyword evidence="6" id="KW-0072">Autophagy</keyword>
<keyword evidence="4" id="KW-0813">Transport</keyword>
<name>A0AAJ0FN47_9HYPO</name>
<feature type="compositionally biased region" description="Low complexity" evidence="8">
    <location>
        <begin position="116"/>
        <end position="126"/>
    </location>
</feature>
<dbReference type="GO" id="GO:0000045">
    <property type="term" value="P:autophagosome assembly"/>
    <property type="evidence" value="ECO:0007669"/>
    <property type="project" value="InterPro"/>
</dbReference>
<evidence type="ECO:0000259" key="9">
    <source>
        <dbReference type="Pfam" id="PF18388"/>
    </source>
</evidence>
<keyword evidence="11" id="KW-1185">Reference proteome</keyword>
<dbReference type="InterPro" id="IPR040666">
    <property type="entry name" value="Atg29_N"/>
</dbReference>